<dbReference type="CDD" id="cd15900">
    <property type="entry name" value="EFh_MICU"/>
    <property type="match status" value="1"/>
</dbReference>
<proteinExistence type="inferred from homology"/>
<feature type="domain" description="EF-hand" evidence="14">
    <location>
        <begin position="220"/>
        <end position="255"/>
    </location>
</feature>
<dbReference type="OMA" id="YPEYMFF"/>
<dbReference type="InterPro" id="IPR018247">
    <property type="entry name" value="EF_Hand_1_Ca_BS"/>
</dbReference>
<name>A0A0K9PPF0_ZOSMR</name>
<dbReference type="PANTHER" id="PTHR12294:SF1">
    <property type="entry name" value="CALCIUM UPTAKE PROTEIN 1, MITOCHONDRIAL"/>
    <property type="match status" value="1"/>
</dbReference>
<accession>A0A0K9PPF0</accession>
<comment type="subcellular location">
    <subcellularLocation>
        <location evidence="1">Mitochondrion inner membrane</location>
    </subcellularLocation>
    <subcellularLocation>
        <location evidence="2">Mitochondrion intermembrane space</location>
    </subcellularLocation>
</comment>
<dbReference type="GO" id="GO:0051560">
    <property type="term" value="P:mitochondrial calcium ion homeostasis"/>
    <property type="evidence" value="ECO:0000318"/>
    <property type="project" value="GO_Central"/>
</dbReference>
<dbReference type="Proteomes" id="UP000036987">
    <property type="component" value="Unassembled WGS sequence"/>
</dbReference>
<keyword evidence="12" id="KW-0472">Membrane</keyword>
<keyword evidence="4" id="KW-0109">Calcium transport</keyword>
<gene>
    <name evidence="15" type="ORF">ZOSMA_18G00440</name>
</gene>
<evidence type="ECO:0000256" key="7">
    <source>
        <dbReference type="ARBA" id="ARBA00022792"/>
    </source>
</evidence>
<evidence type="ECO:0000256" key="11">
    <source>
        <dbReference type="ARBA" id="ARBA00023128"/>
    </source>
</evidence>
<evidence type="ECO:0000259" key="14">
    <source>
        <dbReference type="PROSITE" id="PS50222"/>
    </source>
</evidence>
<dbReference type="SUPFAM" id="SSF47473">
    <property type="entry name" value="EF-hand"/>
    <property type="match status" value="2"/>
</dbReference>
<evidence type="ECO:0000256" key="5">
    <source>
        <dbReference type="ARBA" id="ARBA00022723"/>
    </source>
</evidence>
<feature type="domain" description="EF-hand" evidence="14">
    <location>
        <begin position="408"/>
        <end position="443"/>
    </location>
</feature>
<protein>
    <submittedName>
        <fullName evidence="15">Mitochondrial calcium uptake 1</fullName>
    </submittedName>
</protein>
<dbReference type="Pfam" id="PF13833">
    <property type="entry name" value="EF-hand_8"/>
    <property type="match status" value="1"/>
</dbReference>
<dbReference type="InterPro" id="IPR039800">
    <property type="entry name" value="MICU1/2/3"/>
</dbReference>
<dbReference type="GO" id="GO:1990246">
    <property type="term" value="C:uniplex complex"/>
    <property type="evidence" value="ECO:0000318"/>
    <property type="project" value="GO_Central"/>
</dbReference>
<dbReference type="CDD" id="cd00051">
    <property type="entry name" value="EFh"/>
    <property type="match status" value="1"/>
</dbReference>
<keyword evidence="8" id="KW-0106">Calcium</keyword>
<dbReference type="Gene3D" id="1.10.238.10">
    <property type="entry name" value="EF-hand"/>
    <property type="match status" value="3"/>
</dbReference>
<keyword evidence="5" id="KW-0479">Metal-binding</keyword>
<dbReference type="PROSITE" id="PS50222">
    <property type="entry name" value="EF_HAND_2"/>
    <property type="match status" value="2"/>
</dbReference>
<comment type="similarity">
    <text evidence="13">Belongs to the MICU1 family. MICU1 subfamily.</text>
</comment>
<dbReference type="Pfam" id="PF13499">
    <property type="entry name" value="EF-hand_7"/>
    <property type="match status" value="1"/>
</dbReference>
<dbReference type="GO" id="GO:0005758">
    <property type="term" value="C:mitochondrial intermembrane space"/>
    <property type="evidence" value="ECO:0007669"/>
    <property type="project" value="UniProtKB-SubCell"/>
</dbReference>
<dbReference type="EMBL" id="LFYR01000692">
    <property type="protein sequence ID" value="KMZ70953.1"/>
    <property type="molecule type" value="Genomic_DNA"/>
</dbReference>
<dbReference type="InterPro" id="IPR002048">
    <property type="entry name" value="EF_hand_dom"/>
</dbReference>
<evidence type="ECO:0000256" key="4">
    <source>
        <dbReference type="ARBA" id="ARBA00022568"/>
    </source>
</evidence>
<keyword evidence="6" id="KW-0677">Repeat</keyword>
<evidence type="ECO:0000313" key="15">
    <source>
        <dbReference type="EMBL" id="KMZ70953.1"/>
    </source>
</evidence>
<evidence type="ECO:0000256" key="8">
    <source>
        <dbReference type="ARBA" id="ARBA00022837"/>
    </source>
</evidence>
<evidence type="ECO:0000256" key="13">
    <source>
        <dbReference type="ARBA" id="ARBA00038333"/>
    </source>
</evidence>
<sequence length="474" mass="53325">MNSSSSFLWSTIRRSTSGINGLRRQFVHRRFVDSYSTVAASSTAGKMEDDPDRGVGNSFKLFVGVVASGSAFGVWWLASSFASDLISPRSSCSGSTDSDGVNDGNKPGYLFGDAFRKRIFFKYEKRIRLRSHPEKVFEYFASHHTSEGGIYMTPTDLMKAIVPVFPSSDSNSVREGYLRGERRPGDLYLSTSDFFMLFDTNNDGLISFSEYIFFVTLLSIPESSFSVAFKMFDLDNNGKIERNEFKKVMALMQSYNRQGSSAHKDKRHTVENSGIVEHFFGKDGKEKLDHEKFVAFLRKLHDEIVSLEFAHYDFKSKGTISAKDFGYSMVASADMTHINKFLDRVEEIDSDLHLKNKHITLEEFKSFAEMRRSLKPLALAIFSYGKINGLLSKSDFQRAASHVCGVSLSDDVVDVIFHVFDINNDGKLSAEEFFNVLQRRENDIRDPASMGIAGFLSCCFNCAKSSCPLAKMVI</sequence>
<comment type="caution">
    <text evidence="15">The sequence shown here is derived from an EMBL/GenBank/DDBJ whole genome shotgun (WGS) entry which is preliminary data.</text>
</comment>
<evidence type="ECO:0000256" key="6">
    <source>
        <dbReference type="ARBA" id="ARBA00022737"/>
    </source>
</evidence>
<keyword evidence="3" id="KW-0813">Transport</keyword>
<dbReference type="PANTHER" id="PTHR12294">
    <property type="entry name" value="EF HAND DOMAIN FAMILY A1,A2-RELATED"/>
    <property type="match status" value="1"/>
</dbReference>
<evidence type="ECO:0000256" key="1">
    <source>
        <dbReference type="ARBA" id="ARBA00004273"/>
    </source>
</evidence>
<dbReference type="InterPro" id="IPR011992">
    <property type="entry name" value="EF-hand-dom_pair"/>
</dbReference>
<dbReference type="PROSITE" id="PS00018">
    <property type="entry name" value="EF_HAND_1"/>
    <property type="match status" value="2"/>
</dbReference>
<evidence type="ECO:0000256" key="9">
    <source>
        <dbReference type="ARBA" id="ARBA00022946"/>
    </source>
</evidence>
<dbReference type="STRING" id="29655.A0A0K9PPF0"/>
<keyword evidence="16" id="KW-1185">Reference proteome</keyword>
<dbReference type="GO" id="GO:0005509">
    <property type="term" value="F:calcium ion binding"/>
    <property type="evidence" value="ECO:0000318"/>
    <property type="project" value="GO_Central"/>
</dbReference>
<evidence type="ECO:0000256" key="2">
    <source>
        <dbReference type="ARBA" id="ARBA00004569"/>
    </source>
</evidence>
<evidence type="ECO:0000256" key="12">
    <source>
        <dbReference type="ARBA" id="ARBA00023136"/>
    </source>
</evidence>
<keyword evidence="10" id="KW-0406">Ion transport</keyword>
<reference evidence="16" key="1">
    <citation type="journal article" date="2016" name="Nature">
        <title>The genome of the seagrass Zostera marina reveals angiosperm adaptation to the sea.</title>
        <authorList>
            <person name="Olsen J.L."/>
            <person name="Rouze P."/>
            <person name="Verhelst B."/>
            <person name="Lin Y.-C."/>
            <person name="Bayer T."/>
            <person name="Collen J."/>
            <person name="Dattolo E."/>
            <person name="De Paoli E."/>
            <person name="Dittami S."/>
            <person name="Maumus F."/>
            <person name="Michel G."/>
            <person name="Kersting A."/>
            <person name="Lauritano C."/>
            <person name="Lohaus R."/>
            <person name="Toepel M."/>
            <person name="Tonon T."/>
            <person name="Vanneste K."/>
            <person name="Amirebrahimi M."/>
            <person name="Brakel J."/>
            <person name="Bostroem C."/>
            <person name="Chovatia M."/>
            <person name="Grimwood J."/>
            <person name="Jenkins J.W."/>
            <person name="Jueterbock A."/>
            <person name="Mraz A."/>
            <person name="Stam W.T."/>
            <person name="Tice H."/>
            <person name="Bornberg-Bauer E."/>
            <person name="Green P.J."/>
            <person name="Pearson G.A."/>
            <person name="Procaccini G."/>
            <person name="Duarte C.M."/>
            <person name="Schmutz J."/>
            <person name="Reusch T.B.H."/>
            <person name="Van de Peer Y."/>
        </authorList>
    </citation>
    <scope>NUCLEOTIDE SEQUENCE [LARGE SCALE GENOMIC DNA]</scope>
    <source>
        <strain evidence="16">cv. Finnish</strain>
    </source>
</reference>
<keyword evidence="11" id="KW-0496">Mitochondrion</keyword>
<organism evidence="15 16">
    <name type="scientific">Zostera marina</name>
    <name type="common">Eelgrass</name>
    <dbReference type="NCBI Taxonomy" id="29655"/>
    <lineage>
        <taxon>Eukaryota</taxon>
        <taxon>Viridiplantae</taxon>
        <taxon>Streptophyta</taxon>
        <taxon>Embryophyta</taxon>
        <taxon>Tracheophyta</taxon>
        <taxon>Spermatophyta</taxon>
        <taxon>Magnoliopsida</taxon>
        <taxon>Liliopsida</taxon>
        <taxon>Zosteraceae</taxon>
        <taxon>Zostera</taxon>
    </lineage>
</organism>
<evidence type="ECO:0000256" key="10">
    <source>
        <dbReference type="ARBA" id="ARBA00023065"/>
    </source>
</evidence>
<dbReference type="SMART" id="SM00054">
    <property type="entry name" value="EFh"/>
    <property type="match status" value="3"/>
</dbReference>
<dbReference type="GO" id="GO:0036444">
    <property type="term" value="P:calcium import into the mitochondrion"/>
    <property type="evidence" value="ECO:0000318"/>
    <property type="project" value="GO_Central"/>
</dbReference>
<dbReference type="OrthoDB" id="186625at2759"/>
<evidence type="ECO:0000256" key="3">
    <source>
        <dbReference type="ARBA" id="ARBA00022448"/>
    </source>
</evidence>
<evidence type="ECO:0000313" key="16">
    <source>
        <dbReference type="Proteomes" id="UP000036987"/>
    </source>
</evidence>
<dbReference type="AlphaFoldDB" id="A0A0K9PPF0"/>
<keyword evidence="7" id="KW-0999">Mitochondrion inner membrane</keyword>
<keyword evidence="9" id="KW-0809">Transit peptide</keyword>